<sequence>MHFKKIRTIFLLCFAFSLAFNIKAHAGVLNIEAVGALNGKGKLGHVSPIVVTVEADGEGIEGSLTLSIGEDTYNHNINITPGTEKAYTFLMPVKNPVKDFKVSVTEKDKATEEKTFPITIYESNYPFIGVLSGNADNYRFFTELKIDPLETAGAEVIDLKNVEPSYQMFQNINFIILDDFNTESLSQNFMENLDKWLKNGGILFLGKGKYEYKNFQGPFENIKDITYIGNGLIVPVVFELSERNSINEFQKILLENMNYKTLSSLTEKANIKETVQNIEMLNSPAHSILKADRNLIYFLVCLLILYGACVTAMVFLKKSRAYMWAGVIVLFTAVTYTVYFMEGSGGQKVTMASANEFFNGYYKANSLINIYPSKKDITFTNTGSLMVPAQGGGEYIHDAVEGSITYKTTGVTNYIYNFAVNSMEGDTGFQLTLEDGHIKGEIKNQLLYELKDSFLIIGDTFIKIGDIESNERVEIDYLLDEGLGGKGDFEYIDTIQKELSDKYEKEFIKYYITLKNSGEYNCQLVGFSKRNTALNINGKPLRAGSMNMEIIPVTLKSSGNMEIPGGVIKPSLKYELQNGNIREYTFRNGEAVKIYYNLPKGIQMSEIIIDSFAGFTIEAFNGGLNIWEAVEGGVISNREFLDNNNILALRIKGEGRLILPGIKIRGVIK</sequence>
<feature type="transmembrane region" description="Helical" evidence="1">
    <location>
        <begin position="322"/>
        <end position="341"/>
    </location>
</feature>
<gene>
    <name evidence="3" type="ORF">OXPF_27930</name>
</gene>
<keyword evidence="2" id="KW-0732">Signal</keyword>
<proteinExistence type="predicted"/>
<keyword evidence="1" id="KW-0472">Membrane</keyword>
<keyword evidence="4" id="KW-1185">Reference proteome</keyword>
<reference evidence="3 4" key="1">
    <citation type="submission" date="2015-09" db="EMBL/GenBank/DDBJ databases">
        <title>Genome sequence of Oxobacter pfennigii DSM 3222.</title>
        <authorList>
            <person name="Poehlein A."/>
            <person name="Bengelsdorf F.R."/>
            <person name="Schiel-Bengelsdorf B."/>
            <person name="Duerre P."/>
            <person name="Daniel R."/>
        </authorList>
    </citation>
    <scope>NUCLEOTIDE SEQUENCE [LARGE SCALE GENOMIC DNA]</scope>
    <source>
        <strain evidence="3 4">DSM 3222</strain>
    </source>
</reference>
<dbReference type="AlphaFoldDB" id="A0A0N8NSY8"/>
<feature type="transmembrane region" description="Helical" evidence="1">
    <location>
        <begin position="295"/>
        <end position="315"/>
    </location>
</feature>
<keyword evidence="1" id="KW-0812">Transmembrane</keyword>
<keyword evidence="1" id="KW-1133">Transmembrane helix</keyword>
<dbReference type="STRING" id="36849.OXPF_27930"/>
<organism evidence="3 4">
    <name type="scientific">Oxobacter pfennigii</name>
    <dbReference type="NCBI Taxonomy" id="36849"/>
    <lineage>
        <taxon>Bacteria</taxon>
        <taxon>Bacillati</taxon>
        <taxon>Bacillota</taxon>
        <taxon>Clostridia</taxon>
        <taxon>Eubacteriales</taxon>
        <taxon>Clostridiaceae</taxon>
        <taxon>Oxobacter</taxon>
    </lineage>
</organism>
<dbReference type="Proteomes" id="UP000050326">
    <property type="component" value="Unassembled WGS sequence"/>
</dbReference>
<feature type="signal peptide" evidence="2">
    <location>
        <begin position="1"/>
        <end position="26"/>
    </location>
</feature>
<evidence type="ECO:0000313" key="4">
    <source>
        <dbReference type="Proteomes" id="UP000050326"/>
    </source>
</evidence>
<evidence type="ECO:0000313" key="3">
    <source>
        <dbReference type="EMBL" id="KPU43352.1"/>
    </source>
</evidence>
<dbReference type="EMBL" id="LKET01000039">
    <property type="protein sequence ID" value="KPU43352.1"/>
    <property type="molecule type" value="Genomic_DNA"/>
</dbReference>
<evidence type="ECO:0000256" key="2">
    <source>
        <dbReference type="SAM" id="SignalP"/>
    </source>
</evidence>
<name>A0A0N8NSY8_9CLOT</name>
<accession>A0A0N8NSY8</accession>
<dbReference type="SUPFAM" id="SSF52317">
    <property type="entry name" value="Class I glutamine amidotransferase-like"/>
    <property type="match status" value="1"/>
</dbReference>
<protein>
    <submittedName>
        <fullName evidence="3">Uncharacterized protein</fullName>
    </submittedName>
</protein>
<dbReference type="InterPro" id="IPR029062">
    <property type="entry name" value="Class_I_gatase-like"/>
</dbReference>
<comment type="caution">
    <text evidence="3">The sequence shown here is derived from an EMBL/GenBank/DDBJ whole genome shotgun (WGS) entry which is preliminary data.</text>
</comment>
<feature type="chain" id="PRO_5006028837" evidence="2">
    <location>
        <begin position="27"/>
        <end position="669"/>
    </location>
</feature>
<evidence type="ECO:0000256" key="1">
    <source>
        <dbReference type="SAM" id="Phobius"/>
    </source>
</evidence>